<feature type="region of interest" description="Disordered" evidence="11">
    <location>
        <begin position="92"/>
        <end position="130"/>
    </location>
</feature>
<dbReference type="RefSeq" id="XP_011132683.1">
    <property type="nucleotide sequence ID" value="XM_011134381.1"/>
</dbReference>
<evidence type="ECO:0000256" key="8">
    <source>
        <dbReference type="ARBA" id="ARBA00022989"/>
    </source>
</evidence>
<gene>
    <name evidence="13" type="ORF">GNI_148110</name>
</gene>
<comment type="subcellular location">
    <subcellularLocation>
        <location evidence="2 10">Membrane</location>
        <topology evidence="2 10">Multi-pass membrane protein</topology>
    </subcellularLocation>
</comment>
<feature type="region of interest" description="Disordered" evidence="11">
    <location>
        <begin position="1"/>
        <end position="20"/>
    </location>
</feature>
<dbReference type="eggNOG" id="KOG2289">
    <property type="taxonomic scope" value="Eukaryota"/>
</dbReference>
<organism evidence="13 14">
    <name type="scientific">Gregarina niphandrodes</name>
    <name type="common">Septate eugregarine</name>
    <dbReference type="NCBI Taxonomy" id="110365"/>
    <lineage>
        <taxon>Eukaryota</taxon>
        <taxon>Sar</taxon>
        <taxon>Alveolata</taxon>
        <taxon>Apicomplexa</taxon>
        <taxon>Conoidasida</taxon>
        <taxon>Gregarinasina</taxon>
        <taxon>Eugregarinorida</taxon>
        <taxon>Gregarinidae</taxon>
        <taxon>Gregarina</taxon>
    </lineage>
</organism>
<evidence type="ECO:0000259" key="12">
    <source>
        <dbReference type="Pfam" id="PF01694"/>
    </source>
</evidence>
<dbReference type="PANTHER" id="PTHR22936:SF69">
    <property type="entry name" value="RHOMBOID-LIKE PROTEIN"/>
    <property type="match status" value="1"/>
</dbReference>
<keyword evidence="5 10" id="KW-0812">Transmembrane</keyword>
<evidence type="ECO:0000256" key="5">
    <source>
        <dbReference type="ARBA" id="ARBA00022692"/>
    </source>
</evidence>
<dbReference type="AlphaFoldDB" id="A0A023B066"/>
<dbReference type="GO" id="GO:0006508">
    <property type="term" value="P:proteolysis"/>
    <property type="evidence" value="ECO:0007669"/>
    <property type="project" value="UniProtKB-KW"/>
</dbReference>
<dbReference type="Proteomes" id="UP000019763">
    <property type="component" value="Unassembled WGS sequence"/>
</dbReference>
<keyword evidence="6 10" id="KW-0378">Hydrolase</keyword>
<evidence type="ECO:0000313" key="13">
    <source>
        <dbReference type="EMBL" id="EZG44368.1"/>
    </source>
</evidence>
<dbReference type="GeneID" id="22915174"/>
<comment type="catalytic activity">
    <reaction evidence="1 10">
        <text>Cleaves type-1 transmembrane domains using a catalytic dyad composed of serine and histidine that are contributed by different transmembrane domains.</text>
        <dbReference type="EC" id="3.4.21.105"/>
    </reaction>
</comment>
<dbReference type="OrthoDB" id="418595at2759"/>
<comment type="function">
    <text evidence="10">Serine protease involved in intramembrane proteolysis.</text>
</comment>
<dbReference type="Gene3D" id="1.20.1540.10">
    <property type="entry name" value="Rhomboid-like"/>
    <property type="match status" value="1"/>
</dbReference>
<keyword evidence="4 10" id="KW-0645">Protease</keyword>
<feature type="transmembrane region" description="Helical" evidence="10">
    <location>
        <begin position="207"/>
        <end position="228"/>
    </location>
</feature>
<protein>
    <recommendedName>
        <fullName evidence="10">Rhomboid-like protease</fullName>
        <ecNumber evidence="10">3.4.21.105</ecNumber>
    </recommendedName>
</protein>
<feature type="transmembrane region" description="Helical" evidence="10">
    <location>
        <begin position="139"/>
        <end position="158"/>
    </location>
</feature>
<keyword evidence="7 10" id="KW-0720">Serine protease</keyword>
<evidence type="ECO:0000256" key="2">
    <source>
        <dbReference type="ARBA" id="ARBA00004141"/>
    </source>
</evidence>
<dbReference type="Pfam" id="PF01694">
    <property type="entry name" value="Rhomboid"/>
    <property type="match status" value="1"/>
</dbReference>
<feature type="transmembrane region" description="Helical" evidence="10">
    <location>
        <begin position="240"/>
        <end position="257"/>
    </location>
</feature>
<feature type="transmembrane region" description="Helical" evidence="10">
    <location>
        <begin position="263"/>
        <end position="282"/>
    </location>
</feature>
<name>A0A023B066_GRENI</name>
<proteinExistence type="inferred from homology"/>
<sequence>MVSINGPPAAVSAESGAGSGVARGGGQVVLQVAPSVGRFSAAILPPSLLKREYEEMLAEDPDVKLEALRAAYEMRRTPIDELDQKTVTMPLGRNADEGKVGRRAPPNPFHSPLLNRGKTGRSDKVSDPALRSNPLRGRLMVTVGVNAALFMVFVQSLVSNRLTTGSFYASRSENSNIGAGAATLYELGGLNANAVRSGEWIRMFWSMWMHSGWLHIGLNILCQLQYFYMLEPDWGVCRTLLIFWFAGISGNLLSMIMDPCKTTVGSSGGLFGLMGGVVPYCIEYWHSIPRPMCILIFSIFTVIITLATGLTKSTDTWAHLGGLLGGLLFGFGTITTPAAFLRNLFLCPFS</sequence>
<dbReference type="EC" id="3.4.21.105" evidence="10"/>
<comment type="caution">
    <text evidence="10">Lacks conserved residue(s) required for the propagation of feature annotation.</text>
</comment>
<reference evidence="13" key="1">
    <citation type="submission" date="2013-12" db="EMBL/GenBank/DDBJ databases">
        <authorList>
            <person name="Omoto C.K."/>
            <person name="Sibley D."/>
            <person name="Venepally P."/>
            <person name="Hadjithomas M."/>
            <person name="Karamycheva S."/>
            <person name="Brunk B."/>
            <person name="Roos D."/>
            <person name="Caler E."/>
            <person name="Lorenzi H."/>
        </authorList>
    </citation>
    <scope>NUCLEOTIDE SEQUENCE</scope>
</reference>
<accession>A0A023B066</accession>
<dbReference type="SUPFAM" id="SSF144091">
    <property type="entry name" value="Rhomboid-like"/>
    <property type="match status" value="1"/>
</dbReference>
<evidence type="ECO:0000256" key="7">
    <source>
        <dbReference type="ARBA" id="ARBA00022825"/>
    </source>
</evidence>
<evidence type="ECO:0000256" key="9">
    <source>
        <dbReference type="ARBA" id="ARBA00023136"/>
    </source>
</evidence>
<feature type="transmembrane region" description="Helical" evidence="10">
    <location>
        <begin position="294"/>
        <end position="311"/>
    </location>
</feature>
<dbReference type="EMBL" id="AFNH02001102">
    <property type="protein sequence ID" value="EZG44368.1"/>
    <property type="molecule type" value="Genomic_DNA"/>
</dbReference>
<keyword evidence="14" id="KW-1185">Reference proteome</keyword>
<dbReference type="GO" id="GO:0004252">
    <property type="term" value="F:serine-type endopeptidase activity"/>
    <property type="evidence" value="ECO:0007669"/>
    <property type="project" value="InterPro"/>
</dbReference>
<dbReference type="InterPro" id="IPR022764">
    <property type="entry name" value="Peptidase_S54_rhomboid_dom"/>
</dbReference>
<dbReference type="InterPro" id="IPR035952">
    <property type="entry name" value="Rhomboid-like_sf"/>
</dbReference>
<evidence type="ECO:0000256" key="10">
    <source>
        <dbReference type="RuleBase" id="RU362115"/>
    </source>
</evidence>
<comment type="caution">
    <text evidence="13">The sequence shown here is derived from an EMBL/GenBank/DDBJ whole genome shotgun (WGS) entry which is preliminary data.</text>
</comment>
<evidence type="ECO:0000256" key="11">
    <source>
        <dbReference type="SAM" id="MobiDB-lite"/>
    </source>
</evidence>
<comment type="similarity">
    <text evidence="3 10">Belongs to the peptidase S54 family.</text>
</comment>
<feature type="domain" description="Peptidase S54 rhomboid" evidence="12">
    <location>
        <begin position="198"/>
        <end position="333"/>
    </location>
</feature>
<evidence type="ECO:0000256" key="1">
    <source>
        <dbReference type="ARBA" id="ARBA00000156"/>
    </source>
</evidence>
<evidence type="ECO:0000313" key="14">
    <source>
        <dbReference type="Proteomes" id="UP000019763"/>
    </source>
</evidence>
<dbReference type="PANTHER" id="PTHR22936">
    <property type="entry name" value="RHOMBOID-RELATED"/>
    <property type="match status" value="1"/>
</dbReference>
<evidence type="ECO:0000256" key="6">
    <source>
        <dbReference type="ARBA" id="ARBA00022801"/>
    </source>
</evidence>
<keyword evidence="8 10" id="KW-1133">Transmembrane helix</keyword>
<evidence type="ECO:0000256" key="4">
    <source>
        <dbReference type="ARBA" id="ARBA00022670"/>
    </source>
</evidence>
<dbReference type="VEuPathDB" id="CryptoDB:GNI_148110"/>
<evidence type="ECO:0000256" key="3">
    <source>
        <dbReference type="ARBA" id="ARBA00009045"/>
    </source>
</evidence>
<feature type="transmembrane region" description="Helical" evidence="10">
    <location>
        <begin position="317"/>
        <end position="341"/>
    </location>
</feature>
<dbReference type="InterPro" id="IPR002610">
    <property type="entry name" value="Peptidase_S54_rhomboid-like"/>
</dbReference>
<dbReference type="GO" id="GO:0016020">
    <property type="term" value="C:membrane"/>
    <property type="evidence" value="ECO:0007669"/>
    <property type="project" value="UniProtKB-SubCell"/>
</dbReference>
<keyword evidence="9 10" id="KW-0472">Membrane</keyword>